<keyword evidence="5" id="KW-1185">Reference proteome</keyword>
<dbReference type="InterPro" id="IPR004839">
    <property type="entry name" value="Aminotransferase_I/II_large"/>
</dbReference>
<accession>A0A316VGI2</accession>
<dbReference type="CDD" id="cd00609">
    <property type="entry name" value="AAT_like"/>
    <property type="match status" value="1"/>
</dbReference>
<dbReference type="Gene3D" id="3.90.1150.10">
    <property type="entry name" value="Aspartate Aminotransferase, domain 1"/>
    <property type="match status" value="1"/>
</dbReference>
<dbReference type="RefSeq" id="XP_025354907.1">
    <property type="nucleotide sequence ID" value="XM_025496094.1"/>
</dbReference>
<feature type="non-terminal residue" evidence="4">
    <location>
        <position position="401"/>
    </location>
</feature>
<dbReference type="PRINTS" id="PR00753">
    <property type="entry name" value="ACCSYNTHASE"/>
</dbReference>
<dbReference type="InParanoid" id="A0A316VGI2"/>
<dbReference type="InterPro" id="IPR015421">
    <property type="entry name" value="PyrdxlP-dep_Trfase_major"/>
</dbReference>
<name>A0A316VGI2_9BASI</name>
<dbReference type="InterPro" id="IPR015424">
    <property type="entry name" value="PyrdxlP-dep_Trfase"/>
</dbReference>
<dbReference type="GO" id="GO:0006520">
    <property type="term" value="P:amino acid metabolic process"/>
    <property type="evidence" value="ECO:0007669"/>
    <property type="project" value="TreeGrafter"/>
</dbReference>
<dbReference type="PANTHER" id="PTHR43795:SF39">
    <property type="entry name" value="AMINOTRANSFERASE CLASS I_CLASSII DOMAIN-CONTAINING PROTEIN"/>
    <property type="match status" value="1"/>
</dbReference>
<evidence type="ECO:0000256" key="1">
    <source>
        <dbReference type="ARBA" id="ARBA00007441"/>
    </source>
</evidence>
<keyword evidence="2" id="KW-0663">Pyridoxal phosphate</keyword>
<dbReference type="PROSITE" id="PS00105">
    <property type="entry name" value="AA_TRANSFER_CLASS_1"/>
    <property type="match status" value="1"/>
</dbReference>
<dbReference type="SUPFAM" id="SSF53383">
    <property type="entry name" value="PLP-dependent transferases"/>
    <property type="match status" value="1"/>
</dbReference>
<dbReference type="GO" id="GO:0030170">
    <property type="term" value="F:pyridoxal phosphate binding"/>
    <property type="evidence" value="ECO:0007669"/>
    <property type="project" value="InterPro"/>
</dbReference>
<dbReference type="GO" id="GO:0008483">
    <property type="term" value="F:transaminase activity"/>
    <property type="evidence" value="ECO:0007669"/>
    <property type="project" value="TreeGrafter"/>
</dbReference>
<feature type="domain" description="Aminotransferase class I/classII large" evidence="3">
    <location>
        <begin position="42"/>
        <end position="401"/>
    </location>
</feature>
<evidence type="ECO:0000313" key="4">
    <source>
        <dbReference type="EMBL" id="PWN34605.1"/>
    </source>
</evidence>
<dbReference type="STRING" id="1280837.A0A316VGI2"/>
<dbReference type="GeneID" id="37017875"/>
<comment type="similarity">
    <text evidence="1">Belongs to the class-I pyridoxal-phosphate-dependent aminotransferase family.</text>
</comment>
<feature type="non-terminal residue" evidence="4">
    <location>
        <position position="1"/>
    </location>
</feature>
<dbReference type="InterPro" id="IPR050478">
    <property type="entry name" value="Ethylene_sulfur-biosynth"/>
</dbReference>
<proteinExistence type="inferred from homology"/>
<dbReference type="Gene3D" id="3.40.640.10">
    <property type="entry name" value="Type I PLP-dependent aspartate aminotransferase-like (Major domain)"/>
    <property type="match status" value="1"/>
</dbReference>
<dbReference type="Pfam" id="PF00155">
    <property type="entry name" value="Aminotran_1_2"/>
    <property type="match status" value="1"/>
</dbReference>
<dbReference type="OrthoDB" id="7042322at2759"/>
<dbReference type="EMBL" id="KZ819603">
    <property type="protein sequence ID" value="PWN34605.1"/>
    <property type="molecule type" value="Genomic_DNA"/>
</dbReference>
<evidence type="ECO:0000256" key="2">
    <source>
        <dbReference type="ARBA" id="ARBA00022898"/>
    </source>
</evidence>
<dbReference type="PANTHER" id="PTHR43795">
    <property type="entry name" value="BIFUNCTIONAL ASPARTATE AMINOTRANSFERASE AND GLUTAMATE/ASPARTATE-PREPHENATE AMINOTRANSFERASE-RELATED"/>
    <property type="match status" value="1"/>
</dbReference>
<dbReference type="InterPro" id="IPR004838">
    <property type="entry name" value="NHTrfase_class1_PyrdxlP-BS"/>
</dbReference>
<evidence type="ECO:0000259" key="3">
    <source>
        <dbReference type="Pfam" id="PF00155"/>
    </source>
</evidence>
<sequence>PHGIVNMAISNNYLLEPELLTYFGANLQMQPTDLTYGTSLFGSHRLFATLCNLFNSETFKPVKPILPQHLITGPGCGPLLDQLAEHLAEPGDGMLVAAPYYNGYDADFACRCDVTSIPVFSQTDDGTGPSNFEGKSALRGFAKAKQEWQTNNPANVIRAVIVCNPHNPVGRCYDREALLEYGRFAEEHNLHLVFDEIFAMSTYTSTIENHNPEPFHSALSIDWQKEAGCHPGRVHVIWSASKDFGINGLRVGTLISQGNPALLRAMKATAKLYMVSSPADALFCALIDNKEVYNDFIRTNQARMAQAYDIVVRWCTHHEIKHVQCSAGHFILIDLTRFLPEQVDGQPLKDPAAREGALWTHFLQNAVCLTPGSNYHHPQLGMFRMTFTLRRQALLEGLSRI</sequence>
<keyword evidence="4" id="KW-0808">Transferase</keyword>
<dbReference type="InterPro" id="IPR015422">
    <property type="entry name" value="PyrdxlP-dep_Trfase_small"/>
</dbReference>
<reference evidence="4 5" key="1">
    <citation type="journal article" date="2018" name="Mol. Biol. Evol.">
        <title>Broad Genomic Sampling Reveals a Smut Pathogenic Ancestry of the Fungal Clade Ustilaginomycotina.</title>
        <authorList>
            <person name="Kijpornyongpan T."/>
            <person name="Mondo S.J."/>
            <person name="Barry K."/>
            <person name="Sandor L."/>
            <person name="Lee J."/>
            <person name="Lipzen A."/>
            <person name="Pangilinan J."/>
            <person name="LaButti K."/>
            <person name="Hainaut M."/>
            <person name="Henrissat B."/>
            <person name="Grigoriev I.V."/>
            <person name="Spatafora J.W."/>
            <person name="Aime M.C."/>
        </authorList>
    </citation>
    <scope>NUCLEOTIDE SEQUENCE [LARGE SCALE GENOMIC DNA]</scope>
    <source>
        <strain evidence="4 5">MCA 3882</strain>
    </source>
</reference>
<evidence type="ECO:0000313" key="5">
    <source>
        <dbReference type="Proteomes" id="UP000245771"/>
    </source>
</evidence>
<gene>
    <name evidence="4" type="ORF">FA14DRAFT_115147</name>
</gene>
<dbReference type="AlphaFoldDB" id="A0A316VGI2"/>
<dbReference type="Proteomes" id="UP000245771">
    <property type="component" value="Unassembled WGS sequence"/>
</dbReference>
<organism evidence="4 5">
    <name type="scientific">Meira miltonrushii</name>
    <dbReference type="NCBI Taxonomy" id="1280837"/>
    <lineage>
        <taxon>Eukaryota</taxon>
        <taxon>Fungi</taxon>
        <taxon>Dikarya</taxon>
        <taxon>Basidiomycota</taxon>
        <taxon>Ustilaginomycotina</taxon>
        <taxon>Exobasidiomycetes</taxon>
        <taxon>Exobasidiales</taxon>
        <taxon>Brachybasidiaceae</taxon>
        <taxon>Meira</taxon>
    </lineage>
</organism>
<protein>
    <submittedName>
        <fullName evidence="4">PLP-dependent transferase</fullName>
    </submittedName>
</protein>